<protein>
    <recommendedName>
        <fullName evidence="1">CRAL-TRIO domain-containing protein</fullName>
    </recommendedName>
</protein>
<dbReference type="SMART" id="SM00516">
    <property type="entry name" value="SEC14"/>
    <property type="match status" value="1"/>
</dbReference>
<dbReference type="PROSITE" id="PS50191">
    <property type="entry name" value="CRAL_TRIO"/>
    <property type="match status" value="1"/>
</dbReference>
<accession>A0A226D1A1</accession>
<feature type="domain" description="CRAL-TRIO" evidence="1">
    <location>
        <begin position="166"/>
        <end position="336"/>
    </location>
</feature>
<dbReference type="OMA" id="NELPEFW"/>
<sequence>MHVGNDMRHKCRNSLKRLGWSRTVSCGNGIGGLANRSSQSGRSFFEENVNKLIIIGIREKPYLKLLAILAPQNETSTLCSSIWSELIEFANLQILSTMTLVLLDEEVSVFEEFRTLTVDLNVDETTRLRFLRARDLNVKRGEEMLRRSVEWRESNEIETISKWEIPSEILKEFRMYFTGLDEQGYPVYLIPLGRWDGRKILGKGLKEESIKFMYRTLETIMAACRDLGVTKFSVIVDNDGLTLWKCAHWDSIESSIRVIKDFESNYPETLVNAYLVNTPTVFWQAFKFIKPVLAGNTLAKINIFDSDKKKWSAALLERIPKDALPNEYGGDAKAFDIHLA</sequence>
<dbReference type="InterPro" id="IPR011074">
    <property type="entry name" value="CRAL/TRIO_N_dom"/>
</dbReference>
<evidence type="ECO:0000313" key="2">
    <source>
        <dbReference type="EMBL" id="OXA38066.1"/>
    </source>
</evidence>
<proteinExistence type="predicted"/>
<dbReference type="InterPro" id="IPR036273">
    <property type="entry name" value="CRAL/TRIO_N_dom_sf"/>
</dbReference>
<comment type="caution">
    <text evidence="2">The sequence shown here is derived from an EMBL/GenBank/DDBJ whole genome shotgun (WGS) entry which is preliminary data.</text>
</comment>
<dbReference type="SUPFAM" id="SSF52087">
    <property type="entry name" value="CRAL/TRIO domain"/>
    <property type="match status" value="1"/>
</dbReference>
<name>A0A226D1A1_FOLCA</name>
<dbReference type="InterPro" id="IPR036865">
    <property type="entry name" value="CRAL-TRIO_dom_sf"/>
</dbReference>
<keyword evidence="3" id="KW-1185">Reference proteome</keyword>
<gene>
    <name evidence="2" type="ORF">Fcan01_27160</name>
</gene>
<dbReference type="PANTHER" id="PTHR23324:SF83">
    <property type="entry name" value="SEC14-LIKE PROTEIN 2"/>
    <property type="match status" value="1"/>
</dbReference>
<reference evidence="2 3" key="1">
    <citation type="submission" date="2015-12" db="EMBL/GenBank/DDBJ databases">
        <title>The genome of Folsomia candida.</title>
        <authorList>
            <person name="Faddeeva A."/>
            <person name="Derks M.F."/>
            <person name="Anvar Y."/>
            <person name="Smit S."/>
            <person name="Van Straalen N."/>
            <person name="Roelofs D."/>
        </authorList>
    </citation>
    <scope>NUCLEOTIDE SEQUENCE [LARGE SCALE GENOMIC DNA]</scope>
    <source>
        <strain evidence="2 3">VU population</strain>
        <tissue evidence="2">Whole body</tissue>
    </source>
</reference>
<dbReference type="Gene3D" id="3.40.525.10">
    <property type="entry name" value="CRAL-TRIO lipid binding domain"/>
    <property type="match status" value="1"/>
</dbReference>
<dbReference type="SUPFAM" id="SSF46938">
    <property type="entry name" value="CRAL/TRIO N-terminal domain"/>
    <property type="match status" value="1"/>
</dbReference>
<dbReference type="SMART" id="SM01100">
    <property type="entry name" value="CRAL_TRIO_N"/>
    <property type="match status" value="1"/>
</dbReference>
<evidence type="ECO:0000259" key="1">
    <source>
        <dbReference type="PROSITE" id="PS50191"/>
    </source>
</evidence>
<evidence type="ECO:0000313" key="3">
    <source>
        <dbReference type="Proteomes" id="UP000198287"/>
    </source>
</evidence>
<dbReference type="GO" id="GO:0005737">
    <property type="term" value="C:cytoplasm"/>
    <property type="evidence" value="ECO:0007669"/>
    <property type="project" value="TreeGrafter"/>
</dbReference>
<dbReference type="Proteomes" id="UP000198287">
    <property type="component" value="Unassembled WGS sequence"/>
</dbReference>
<dbReference type="EMBL" id="LNIX01000049">
    <property type="protein sequence ID" value="OXA38066.1"/>
    <property type="molecule type" value="Genomic_DNA"/>
</dbReference>
<dbReference type="OrthoDB" id="1434354at2759"/>
<organism evidence="2 3">
    <name type="scientific">Folsomia candida</name>
    <name type="common">Springtail</name>
    <dbReference type="NCBI Taxonomy" id="158441"/>
    <lineage>
        <taxon>Eukaryota</taxon>
        <taxon>Metazoa</taxon>
        <taxon>Ecdysozoa</taxon>
        <taxon>Arthropoda</taxon>
        <taxon>Hexapoda</taxon>
        <taxon>Collembola</taxon>
        <taxon>Entomobryomorpha</taxon>
        <taxon>Isotomoidea</taxon>
        <taxon>Isotomidae</taxon>
        <taxon>Proisotominae</taxon>
        <taxon>Folsomia</taxon>
    </lineage>
</organism>
<dbReference type="CDD" id="cd00170">
    <property type="entry name" value="SEC14"/>
    <property type="match status" value="1"/>
</dbReference>
<dbReference type="AlphaFoldDB" id="A0A226D1A1"/>
<dbReference type="Pfam" id="PF00650">
    <property type="entry name" value="CRAL_TRIO"/>
    <property type="match status" value="1"/>
</dbReference>
<dbReference type="InterPro" id="IPR051064">
    <property type="entry name" value="SEC14/CRAL-TRIO_domain"/>
</dbReference>
<dbReference type="InterPro" id="IPR001251">
    <property type="entry name" value="CRAL-TRIO_dom"/>
</dbReference>
<dbReference type="PANTHER" id="PTHR23324">
    <property type="entry name" value="SEC14 RELATED PROTEIN"/>
    <property type="match status" value="1"/>
</dbReference>